<dbReference type="STRING" id="463040.CAL15_24070"/>
<dbReference type="SUPFAM" id="SSF48498">
    <property type="entry name" value="Tetracyclin repressor-like, C-terminal domain"/>
    <property type="match status" value="1"/>
</dbReference>
<reference evidence="8 9" key="1">
    <citation type="submission" date="2017-05" db="EMBL/GenBank/DDBJ databases">
        <title>Complete and WGS of Bordetella genogroups.</title>
        <authorList>
            <person name="Spilker T."/>
            <person name="LiPuma J."/>
        </authorList>
    </citation>
    <scope>NUCLEOTIDE SEQUENCE [LARGE SCALE GENOMIC DNA]</scope>
    <source>
        <strain evidence="8 9">AU7206</strain>
    </source>
</reference>
<dbReference type="SUPFAM" id="SSF46689">
    <property type="entry name" value="Homeodomain-like"/>
    <property type="match status" value="1"/>
</dbReference>
<dbReference type="Pfam" id="PF17939">
    <property type="entry name" value="TetR_C_30"/>
    <property type="match status" value="1"/>
</dbReference>
<keyword evidence="1" id="KW-0678">Repressor</keyword>
<dbReference type="PANTHER" id="PTHR30055">
    <property type="entry name" value="HTH-TYPE TRANSCRIPTIONAL REGULATOR RUTR"/>
    <property type="match status" value="1"/>
</dbReference>
<evidence type="ECO:0000256" key="5">
    <source>
        <dbReference type="PROSITE-ProRule" id="PRU00335"/>
    </source>
</evidence>
<organism evidence="8 9">
    <name type="scientific">Bordetella genomosp. 13</name>
    <dbReference type="NCBI Taxonomy" id="463040"/>
    <lineage>
        <taxon>Bacteria</taxon>
        <taxon>Pseudomonadati</taxon>
        <taxon>Pseudomonadota</taxon>
        <taxon>Betaproteobacteria</taxon>
        <taxon>Burkholderiales</taxon>
        <taxon>Alcaligenaceae</taxon>
        <taxon>Bordetella</taxon>
    </lineage>
</organism>
<proteinExistence type="predicted"/>
<keyword evidence="9" id="KW-1185">Reference proteome</keyword>
<dbReference type="PROSITE" id="PS01081">
    <property type="entry name" value="HTH_TETR_1"/>
    <property type="match status" value="1"/>
</dbReference>
<dbReference type="InterPro" id="IPR001647">
    <property type="entry name" value="HTH_TetR"/>
</dbReference>
<dbReference type="KEGG" id="bgm:CAL15_24070"/>
<dbReference type="RefSeq" id="WP_086080813.1">
    <property type="nucleotide sequence ID" value="NZ_CP021111.1"/>
</dbReference>
<dbReference type="PROSITE" id="PS50977">
    <property type="entry name" value="HTH_TETR_2"/>
    <property type="match status" value="1"/>
</dbReference>
<keyword evidence="2" id="KW-0805">Transcription regulation</keyword>
<evidence type="ECO:0000256" key="3">
    <source>
        <dbReference type="ARBA" id="ARBA00023125"/>
    </source>
</evidence>
<feature type="region of interest" description="Disordered" evidence="6">
    <location>
        <begin position="1"/>
        <end position="25"/>
    </location>
</feature>
<dbReference type="PRINTS" id="PR00455">
    <property type="entry name" value="HTHTETR"/>
</dbReference>
<dbReference type="EMBL" id="CP021111">
    <property type="protein sequence ID" value="ARP97174.1"/>
    <property type="molecule type" value="Genomic_DNA"/>
</dbReference>
<evidence type="ECO:0000256" key="2">
    <source>
        <dbReference type="ARBA" id="ARBA00023015"/>
    </source>
</evidence>
<protein>
    <recommendedName>
        <fullName evidence="7">HTH tetR-type domain-containing protein</fullName>
    </recommendedName>
</protein>
<accession>A0A1W6ZK50</accession>
<sequence>MSTTSLAVPANHSRDLEDGGVGMPVPDMPVPDMPVPDMPVPDRILKVAKELISRKGPTVTTVRDICDASNVNVASIHYYFGSKDALVKTVLLSILEPVNIERRVLLEAARQQFQPGPLPVPAILEALFRPLVMAERSVDGGRLFVRAENHLRAAPDSDYTLFVGQHMDGYAQMFIDVLAASLPQFTRAEIIWRYEFIRGSAMHLLANCDPLSQKFQVLTGAGRMIDLDDNELVLRELLVTSLLGLSAPAAWTSQDVHR</sequence>
<dbReference type="InterPro" id="IPR041586">
    <property type="entry name" value="PsrA_TetR_C"/>
</dbReference>
<keyword evidence="3 5" id="KW-0238">DNA-binding</keyword>
<gene>
    <name evidence="8" type="ORF">CAL15_24070</name>
</gene>
<dbReference type="PANTHER" id="PTHR30055:SF235">
    <property type="entry name" value="TRANSCRIPTIONAL REGULATORY PROTEIN"/>
    <property type="match status" value="1"/>
</dbReference>
<keyword evidence="4" id="KW-0804">Transcription</keyword>
<dbReference type="InterPro" id="IPR036271">
    <property type="entry name" value="Tet_transcr_reg_TetR-rel_C_sf"/>
</dbReference>
<dbReference type="Gene3D" id="1.10.357.10">
    <property type="entry name" value="Tetracycline Repressor, domain 2"/>
    <property type="match status" value="1"/>
</dbReference>
<dbReference type="Proteomes" id="UP000194161">
    <property type="component" value="Chromosome"/>
</dbReference>
<dbReference type="OrthoDB" id="6684185at2"/>
<evidence type="ECO:0000259" key="7">
    <source>
        <dbReference type="PROSITE" id="PS50977"/>
    </source>
</evidence>
<evidence type="ECO:0000313" key="9">
    <source>
        <dbReference type="Proteomes" id="UP000194161"/>
    </source>
</evidence>
<dbReference type="InterPro" id="IPR050109">
    <property type="entry name" value="HTH-type_TetR-like_transc_reg"/>
</dbReference>
<name>A0A1W6ZK50_9BORD</name>
<dbReference type="InterPro" id="IPR023772">
    <property type="entry name" value="DNA-bd_HTH_TetR-type_CS"/>
</dbReference>
<dbReference type="GO" id="GO:0003700">
    <property type="term" value="F:DNA-binding transcription factor activity"/>
    <property type="evidence" value="ECO:0007669"/>
    <property type="project" value="TreeGrafter"/>
</dbReference>
<dbReference type="Pfam" id="PF00440">
    <property type="entry name" value="TetR_N"/>
    <property type="match status" value="1"/>
</dbReference>
<evidence type="ECO:0000256" key="1">
    <source>
        <dbReference type="ARBA" id="ARBA00022491"/>
    </source>
</evidence>
<evidence type="ECO:0000256" key="6">
    <source>
        <dbReference type="SAM" id="MobiDB-lite"/>
    </source>
</evidence>
<dbReference type="InterPro" id="IPR009057">
    <property type="entry name" value="Homeodomain-like_sf"/>
</dbReference>
<evidence type="ECO:0000256" key="4">
    <source>
        <dbReference type="ARBA" id="ARBA00023163"/>
    </source>
</evidence>
<feature type="domain" description="HTH tetR-type" evidence="7">
    <location>
        <begin position="38"/>
        <end position="98"/>
    </location>
</feature>
<feature type="DNA-binding region" description="H-T-H motif" evidence="5">
    <location>
        <begin position="61"/>
        <end position="80"/>
    </location>
</feature>
<dbReference type="GO" id="GO:0000976">
    <property type="term" value="F:transcription cis-regulatory region binding"/>
    <property type="evidence" value="ECO:0007669"/>
    <property type="project" value="TreeGrafter"/>
</dbReference>
<dbReference type="AlphaFoldDB" id="A0A1W6ZK50"/>
<evidence type="ECO:0000313" key="8">
    <source>
        <dbReference type="EMBL" id="ARP97174.1"/>
    </source>
</evidence>